<dbReference type="AlphaFoldDB" id="A0AA38X0L7"/>
<dbReference type="Proteomes" id="UP001172673">
    <property type="component" value="Unassembled WGS sequence"/>
</dbReference>
<proteinExistence type="predicted"/>
<reference evidence="2" key="1">
    <citation type="submission" date="2022-10" db="EMBL/GenBank/DDBJ databases">
        <title>Culturing micro-colonial fungi from biological soil crusts in the Mojave desert and describing Neophaeococcomyces mojavensis, and introducing the new genera and species Taxawa tesnikishii.</title>
        <authorList>
            <person name="Kurbessoian T."/>
            <person name="Stajich J.E."/>
        </authorList>
    </citation>
    <scope>NUCLEOTIDE SEQUENCE</scope>
    <source>
        <strain evidence="2">TK_41</strain>
    </source>
</reference>
<feature type="compositionally biased region" description="Polar residues" evidence="1">
    <location>
        <begin position="78"/>
        <end position="93"/>
    </location>
</feature>
<organism evidence="2 3">
    <name type="scientific">Cladophialophora chaetospira</name>
    <dbReference type="NCBI Taxonomy" id="386627"/>
    <lineage>
        <taxon>Eukaryota</taxon>
        <taxon>Fungi</taxon>
        <taxon>Dikarya</taxon>
        <taxon>Ascomycota</taxon>
        <taxon>Pezizomycotina</taxon>
        <taxon>Eurotiomycetes</taxon>
        <taxon>Chaetothyriomycetidae</taxon>
        <taxon>Chaetothyriales</taxon>
        <taxon>Herpotrichiellaceae</taxon>
        <taxon>Cladophialophora</taxon>
    </lineage>
</organism>
<name>A0AA38X0L7_9EURO</name>
<protein>
    <submittedName>
        <fullName evidence="2">Uncharacterized protein</fullName>
    </submittedName>
</protein>
<feature type="region of interest" description="Disordered" evidence="1">
    <location>
        <begin position="1"/>
        <end position="26"/>
    </location>
</feature>
<evidence type="ECO:0000313" key="2">
    <source>
        <dbReference type="EMBL" id="KAJ9604606.1"/>
    </source>
</evidence>
<evidence type="ECO:0000256" key="1">
    <source>
        <dbReference type="SAM" id="MobiDB-lite"/>
    </source>
</evidence>
<gene>
    <name evidence="2" type="ORF">H2200_010720</name>
</gene>
<comment type="caution">
    <text evidence="2">The sequence shown here is derived from an EMBL/GenBank/DDBJ whole genome shotgun (WGS) entry which is preliminary data.</text>
</comment>
<feature type="region of interest" description="Disordered" evidence="1">
    <location>
        <begin position="74"/>
        <end position="109"/>
    </location>
</feature>
<keyword evidence="3" id="KW-1185">Reference proteome</keyword>
<evidence type="ECO:0000313" key="3">
    <source>
        <dbReference type="Proteomes" id="UP001172673"/>
    </source>
</evidence>
<accession>A0AA38X0L7</accession>
<dbReference type="EMBL" id="JAPDRK010000018">
    <property type="protein sequence ID" value="KAJ9604606.1"/>
    <property type="molecule type" value="Genomic_DNA"/>
</dbReference>
<sequence length="314" mass="35274">MGNTPSSPATRAKQDAGGKISNPNIHTNVANTVSTKRDDSVGTVRPKVDGAIIALFNDTVNTVVKNATYGEPIAPVEETTSQPDHQRSKGAQSRNRKRLRQSVTPVKDPNTRAKILGTERVRKRKRKQPGQTRESLGFLPRRFKYLPLDLKKSMRDIYKMYALQNHNLHGQDVTTATPAESQTSTTPTSAYTFVVKEAQPVQCKYKRRPQMAIHREVLSTHPTAWEGNVAVLQLLHEKCGRDGWNLKKCCMCGSTNKDYKYCWIDDRDGCLKAGFAKLDDTSDEDLEGTIDDWQSENEEVLWQGWVVERNEAGS</sequence>